<dbReference type="RefSeq" id="WP_090376401.1">
    <property type="nucleotide sequence ID" value="NZ_FNSC01000001.1"/>
</dbReference>
<dbReference type="Proteomes" id="UP000242849">
    <property type="component" value="Unassembled WGS sequence"/>
</dbReference>
<name>A0A1H4QYT0_PSEAG</name>
<accession>A0A1H4QYT0</accession>
<organism evidence="1 2">
    <name type="scientific">Pseudomonas anguilliseptica</name>
    <dbReference type="NCBI Taxonomy" id="53406"/>
    <lineage>
        <taxon>Bacteria</taxon>
        <taxon>Pseudomonadati</taxon>
        <taxon>Pseudomonadota</taxon>
        <taxon>Gammaproteobacteria</taxon>
        <taxon>Pseudomonadales</taxon>
        <taxon>Pseudomonadaceae</taxon>
        <taxon>Pseudomonas</taxon>
    </lineage>
</organism>
<reference evidence="2" key="1">
    <citation type="submission" date="2016-10" db="EMBL/GenBank/DDBJ databases">
        <authorList>
            <person name="Varghese N."/>
            <person name="Submissions S."/>
        </authorList>
    </citation>
    <scope>NUCLEOTIDE SEQUENCE [LARGE SCALE GENOMIC DNA]</scope>
    <source>
        <strain evidence="2">DSM 12111</strain>
    </source>
</reference>
<dbReference type="STRING" id="53406.SAMN05421553_0558"/>
<gene>
    <name evidence="1" type="ORF">SAMN05421553_0558</name>
</gene>
<evidence type="ECO:0000313" key="2">
    <source>
        <dbReference type="Proteomes" id="UP000242849"/>
    </source>
</evidence>
<dbReference type="Pfam" id="PF07209">
    <property type="entry name" value="DUF1415"/>
    <property type="match status" value="1"/>
</dbReference>
<evidence type="ECO:0008006" key="3">
    <source>
        <dbReference type="Google" id="ProtNLM"/>
    </source>
</evidence>
<dbReference type="AlphaFoldDB" id="A0A1H4QYT0"/>
<sequence>MSSTATPSAAHAIAETRAWVDRAVIGLNLCPFAKAVQVKGQVRYKVCASAEPEELLSALIDELHALANCEPSETDTTLLIHPAALSDFLDFNDFLAVVDDTLDDLGYAGILQVASFHPQFQFADTGVNDLSNATNRSPYPTLHILREASIDRAVAAFPDPEAIFEANIQTLEDLGAEGWGALQAQCRKDAQTS</sequence>
<protein>
    <recommendedName>
        <fullName evidence="3">DUF1415 domain-containing protein</fullName>
    </recommendedName>
</protein>
<keyword evidence="2" id="KW-1185">Reference proteome</keyword>
<evidence type="ECO:0000313" key="1">
    <source>
        <dbReference type="EMBL" id="SEC24806.1"/>
    </source>
</evidence>
<proteinExistence type="predicted"/>
<dbReference type="EMBL" id="FNSC01000001">
    <property type="protein sequence ID" value="SEC24806.1"/>
    <property type="molecule type" value="Genomic_DNA"/>
</dbReference>
<dbReference type="InterPro" id="IPR009858">
    <property type="entry name" value="DUF1415"/>
</dbReference>
<dbReference type="OrthoDB" id="277390at2"/>